<dbReference type="EMBL" id="JAHZIK010002283">
    <property type="protein sequence ID" value="MBW7460524.1"/>
    <property type="molecule type" value="Genomic_DNA"/>
</dbReference>
<accession>A0ABS7CHW4</accession>
<proteinExistence type="predicted"/>
<evidence type="ECO:0000256" key="1">
    <source>
        <dbReference type="SAM" id="MobiDB-lite"/>
    </source>
</evidence>
<gene>
    <name evidence="2" type="ORF">K0U00_41320</name>
</gene>
<keyword evidence="3" id="KW-1185">Reference proteome</keyword>
<reference evidence="2 3" key="1">
    <citation type="submission" date="2021-07" db="EMBL/GenBank/DDBJ databases">
        <title>Paenibacillus radiodurans sp. nov., isolated from the southeastern edge of Tengger Desert.</title>
        <authorList>
            <person name="Zhang G."/>
        </authorList>
    </citation>
    <scope>NUCLEOTIDE SEQUENCE [LARGE SCALE GENOMIC DNA]</scope>
    <source>
        <strain evidence="2 3">CCM 7311</strain>
    </source>
</reference>
<feature type="region of interest" description="Disordered" evidence="1">
    <location>
        <begin position="61"/>
        <end position="83"/>
    </location>
</feature>
<evidence type="ECO:0000313" key="3">
    <source>
        <dbReference type="Proteomes" id="UP001519887"/>
    </source>
</evidence>
<feature type="compositionally biased region" description="Basic and acidic residues" evidence="1">
    <location>
        <begin position="72"/>
        <end position="83"/>
    </location>
</feature>
<feature type="non-terminal residue" evidence="2">
    <location>
        <position position="1"/>
    </location>
</feature>
<comment type="caution">
    <text evidence="2">The sequence shown here is derived from an EMBL/GenBank/DDBJ whole genome shotgun (WGS) entry which is preliminary data.</text>
</comment>
<evidence type="ECO:0000313" key="2">
    <source>
        <dbReference type="EMBL" id="MBW7460524.1"/>
    </source>
</evidence>
<protein>
    <submittedName>
        <fullName evidence="2">Uncharacterized protein</fullName>
    </submittedName>
</protein>
<dbReference type="Proteomes" id="UP001519887">
    <property type="component" value="Unassembled WGS sequence"/>
</dbReference>
<sequence length="83" mass="9455">EASSQLGERIMEDSLLQLGEITGRLLAEIREQPEVSAVIDYAAIESIYAELLTSKSQWRTASPYPAQEPVPEDSRWKPYEFIR</sequence>
<organism evidence="2 3">
    <name type="scientific">Paenibacillus sepulcri</name>
    <dbReference type="NCBI Taxonomy" id="359917"/>
    <lineage>
        <taxon>Bacteria</taxon>
        <taxon>Bacillati</taxon>
        <taxon>Bacillota</taxon>
        <taxon>Bacilli</taxon>
        <taxon>Bacillales</taxon>
        <taxon>Paenibacillaceae</taxon>
        <taxon>Paenibacillus</taxon>
    </lineage>
</organism>
<name>A0ABS7CHW4_9BACL</name>